<dbReference type="EMBL" id="CYHG01000005">
    <property type="protein sequence ID" value="CUB04053.1"/>
    <property type="molecule type" value="Genomic_DNA"/>
</dbReference>
<feature type="transmembrane region" description="Helical" evidence="1">
    <location>
        <begin position="36"/>
        <end position="56"/>
    </location>
</feature>
<keyword evidence="1" id="KW-0472">Membrane</keyword>
<accession>A0A0K6ILS8</accession>
<keyword evidence="3" id="KW-1185">Reference proteome</keyword>
<keyword evidence="1" id="KW-0812">Transmembrane</keyword>
<organism evidence="2 3">
    <name type="scientific">Marinomonas fungiae</name>
    <dbReference type="NCBI Taxonomy" id="1137284"/>
    <lineage>
        <taxon>Bacteria</taxon>
        <taxon>Pseudomonadati</taxon>
        <taxon>Pseudomonadota</taxon>
        <taxon>Gammaproteobacteria</taxon>
        <taxon>Oceanospirillales</taxon>
        <taxon>Oceanospirillaceae</taxon>
        <taxon>Marinomonas</taxon>
    </lineage>
</organism>
<reference evidence="3" key="1">
    <citation type="submission" date="2015-08" db="EMBL/GenBank/DDBJ databases">
        <authorList>
            <person name="Varghese N."/>
        </authorList>
    </citation>
    <scope>NUCLEOTIDE SEQUENCE [LARGE SCALE GENOMIC DNA]</scope>
    <source>
        <strain evidence="3">JCM 18476</strain>
    </source>
</reference>
<protein>
    <submittedName>
        <fullName evidence="2">Uncharacterized protein</fullName>
    </submittedName>
</protein>
<sequence length="153" mass="16889">MLSGEISINFSALFQYIVIYRAMQRLHLTNQVNTKQGYLCLLLLLVSLVFSGLASLKMTLEMLPSQSSVSAMQMVHADSQAHKHCHSDNASTCQMSDNDHDHQGCTQAHCSTLPVLATPYHFISIALQVEQRDFIAPMTLSGVPNTPYIPPIA</sequence>
<proteinExistence type="predicted"/>
<evidence type="ECO:0000313" key="2">
    <source>
        <dbReference type="EMBL" id="CUB04053.1"/>
    </source>
</evidence>
<dbReference type="Proteomes" id="UP000182769">
    <property type="component" value="Unassembled WGS sequence"/>
</dbReference>
<keyword evidence="1" id="KW-1133">Transmembrane helix</keyword>
<dbReference type="AlphaFoldDB" id="A0A0K6ILS8"/>
<dbReference type="STRING" id="1137284.GCA_001418205_01912"/>
<gene>
    <name evidence="2" type="ORF">Ga0061065_105145</name>
</gene>
<evidence type="ECO:0000256" key="1">
    <source>
        <dbReference type="SAM" id="Phobius"/>
    </source>
</evidence>
<name>A0A0K6ILS8_9GAMM</name>
<evidence type="ECO:0000313" key="3">
    <source>
        <dbReference type="Proteomes" id="UP000182769"/>
    </source>
</evidence>